<reference evidence="1 2" key="1">
    <citation type="submission" date="2023-04" db="EMBL/GenBank/DDBJ databases">
        <title>Colletotrichum tabacum stain YC1 causing leaf anthracnose on Nicotiana tabacum(L.) cv.</title>
        <authorList>
            <person name="Ji Z."/>
            <person name="Wang M."/>
            <person name="Zhang J."/>
            <person name="Wang N."/>
            <person name="Zhou Z."/>
        </authorList>
    </citation>
    <scope>NUCLEOTIDE SEQUENCE [LARGE SCALE GENOMIC DNA]</scope>
    <source>
        <strain evidence="1 2">YC1</strain>
    </source>
</reference>
<dbReference type="Proteomes" id="UP001327957">
    <property type="component" value="Unassembled WGS sequence"/>
</dbReference>
<dbReference type="AlphaFoldDB" id="A0AAV9TQ26"/>
<dbReference type="EMBL" id="JASAOK010000015">
    <property type="protein sequence ID" value="KAK6223797.1"/>
    <property type="molecule type" value="Genomic_DNA"/>
</dbReference>
<evidence type="ECO:0000313" key="1">
    <source>
        <dbReference type="EMBL" id="KAK6223797.1"/>
    </source>
</evidence>
<evidence type="ECO:0000313" key="2">
    <source>
        <dbReference type="Proteomes" id="UP001327957"/>
    </source>
</evidence>
<gene>
    <name evidence="1" type="ORF">QIS74_03741</name>
</gene>
<protein>
    <submittedName>
        <fullName evidence="1">Uncharacterized protein</fullName>
    </submittedName>
</protein>
<accession>A0AAV9TQ26</accession>
<proteinExistence type="predicted"/>
<organism evidence="1 2">
    <name type="scientific">Colletotrichum tabaci</name>
    <dbReference type="NCBI Taxonomy" id="1209068"/>
    <lineage>
        <taxon>Eukaryota</taxon>
        <taxon>Fungi</taxon>
        <taxon>Dikarya</taxon>
        <taxon>Ascomycota</taxon>
        <taxon>Pezizomycotina</taxon>
        <taxon>Sordariomycetes</taxon>
        <taxon>Hypocreomycetidae</taxon>
        <taxon>Glomerellales</taxon>
        <taxon>Glomerellaceae</taxon>
        <taxon>Colletotrichum</taxon>
        <taxon>Colletotrichum destructivum species complex</taxon>
    </lineage>
</organism>
<name>A0AAV9TQ26_9PEZI</name>
<keyword evidence="2" id="KW-1185">Reference proteome</keyword>
<sequence>MAQRVRGLVFTPAPRLGRARLTRPTIEPSPAPLEAAGTRYTFAGLVPALLKDRGLVANNRSHKPQHQLIETKSRAGGGCEADYQDRLVGTARKEPSLQVGHPRPQTVSMNRATLIRTTMRMMSSNPDSGSRGARTASSLLLLVSSSTSYMASASLSH</sequence>
<comment type="caution">
    <text evidence="1">The sequence shown here is derived from an EMBL/GenBank/DDBJ whole genome shotgun (WGS) entry which is preliminary data.</text>
</comment>